<dbReference type="EMBL" id="AQHW01000005">
    <property type="protein sequence ID" value="KKB59231.1"/>
    <property type="molecule type" value="Genomic_DNA"/>
</dbReference>
<dbReference type="Proteomes" id="UP000033035">
    <property type="component" value="Unassembled WGS sequence"/>
</dbReference>
<keyword evidence="1" id="KW-0812">Transmembrane</keyword>
<dbReference type="AlphaFoldDB" id="A0A0F5JN49"/>
<keyword evidence="1" id="KW-1133">Transmembrane helix</keyword>
<proteinExistence type="predicted"/>
<feature type="transmembrane region" description="Helical" evidence="1">
    <location>
        <begin position="7"/>
        <end position="25"/>
    </location>
</feature>
<name>A0A0F5JN49_9BACT</name>
<keyword evidence="3" id="KW-1185">Reference proteome</keyword>
<evidence type="ECO:0000256" key="1">
    <source>
        <dbReference type="SAM" id="Phobius"/>
    </source>
</evidence>
<feature type="transmembrane region" description="Helical" evidence="1">
    <location>
        <begin position="31"/>
        <end position="49"/>
    </location>
</feature>
<sequence>MNQKARTIIFSIAGLLILAGAILFLTKWFLAPYLFAVGAAGMAVCHLTLSTKDMEFRERRLHRFNVIASVLMICASGLMFKDMKEWIICLTIAAVLQLYSSFVSGKQQK</sequence>
<evidence type="ECO:0000313" key="3">
    <source>
        <dbReference type="Proteomes" id="UP000033035"/>
    </source>
</evidence>
<dbReference type="STRING" id="1203610.HMPREF1536_00771"/>
<organism evidence="2 3">
    <name type="scientific">Parabacteroides gordonii MS-1 = DSM 23371</name>
    <dbReference type="NCBI Taxonomy" id="1203610"/>
    <lineage>
        <taxon>Bacteria</taxon>
        <taxon>Pseudomonadati</taxon>
        <taxon>Bacteroidota</taxon>
        <taxon>Bacteroidia</taxon>
        <taxon>Bacteroidales</taxon>
        <taxon>Tannerellaceae</taxon>
        <taxon>Parabacteroides</taxon>
    </lineage>
</organism>
<dbReference type="PATRIC" id="fig|1203610.3.peg.793"/>
<reference evidence="2 3" key="1">
    <citation type="submission" date="2013-04" db="EMBL/GenBank/DDBJ databases">
        <title>The Genome Sequence of Parabacteroides gordonii DSM 23371.</title>
        <authorList>
            <consortium name="The Broad Institute Genomics Platform"/>
            <person name="Earl A."/>
            <person name="Ward D."/>
            <person name="Feldgarden M."/>
            <person name="Gevers D."/>
            <person name="Martens E."/>
            <person name="Sakamoto M."/>
            <person name="Benno Y."/>
            <person name="Suzuki N."/>
            <person name="Matsunaga N."/>
            <person name="Koshihara K."/>
            <person name="Seki M."/>
            <person name="Komiya H."/>
            <person name="Walker B."/>
            <person name="Young S."/>
            <person name="Zeng Q."/>
            <person name="Gargeya S."/>
            <person name="Fitzgerald M."/>
            <person name="Haas B."/>
            <person name="Abouelleil A."/>
            <person name="Allen A.W."/>
            <person name="Alvarado L."/>
            <person name="Arachchi H.M."/>
            <person name="Berlin A.M."/>
            <person name="Chapman S.B."/>
            <person name="Gainer-Dewar J."/>
            <person name="Goldberg J."/>
            <person name="Griggs A."/>
            <person name="Gujja S."/>
            <person name="Hansen M."/>
            <person name="Howarth C."/>
            <person name="Imamovic A."/>
            <person name="Ireland A."/>
            <person name="Larimer J."/>
            <person name="McCowan C."/>
            <person name="Murphy C."/>
            <person name="Pearson M."/>
            <person name="Poon T.W."/>
            <person name="Priest M."/>
            <person name="Roberts A."/>
            <person name="Saif S."/>
            <person name="Shea T."/>
            <person name="Sisk P."/>
            <person name="Sykes S."/>
            <person name="Wortman J."/>
            <person name="Nusbaum C."/>
            <person name="Birren B."/>
        </authorList>
    </citation>
    <scope>NUCLEOTIDE SEQUENCE [LARGE SCALE GENOMIC DNA]</scope>
    <source>
        <strain evidence="2 3">MS-1</strain>
    </source>
</reference>
<feature type="transmembrane region" description="Helical" evidence="1">
    <location>
        <begin position="61"/>
        <end position="80"/>
    </location>
</feature>
<protein>
    <submittedName>
        <fullName evidence="2">Uncharacterized protein</fullName>
    </submittedName>
</protein>
<accession>A0A0F5JN49</accession>
<dbReference type="HOGENOM" id="CLU_157943_1_0_10"/>
<gene>
    <name evidence="2" type="ORF">HMPREF1536_00771</name>
</gene>
<comment type="caution">
    <text evidence="2">The sequence shown here is derived from an EMBL/GenBank/DDBJ whole genome shotgun (WGS) entry which is preliminary data.</text>
</comment>
<feature type="transmembrane region" description="Helical" evidence="1">
    <location>
        <begin position="86"/>
        <end position="105"/>
    </location>
</feature>
<keyword evidence="1" id="KW-0472">Membrane</keyword>
<dbReference type="RefSeq" id="WP_028727040.1">
    <property type="nucleotide sequence ID" value="NZ_AUAE01000011.1"/>
</dbReference>
<evidence type="ECO:0000313" key="2">
    <source>
        <dbReference type="EMBL" id="KKB59231.1"/>
    </source>
</evidence>